<accession>A0A7X5ZZE7</accession>
<gene>
    <name evidence="1" type="ORF">BJY22_001838</name>
</gene>
<comment type="caution">
    <text evidence="1">The sequence shown here is derived from an EMBL/GenBank/DDBJ whole genome shotgun (WGS) entry which is preliminary data.</text>
</comment>
<organism evidence="1 2">
    <name type="scientific">Kribbella shirazensis</name>
    <dbReference type="NCBI Taxonomy" id="1105143"/>
    <lineage>
        <taxon>Bacteria</taxon>
        <taxon>Bacillati</taxon>
        <taxon>Actinomycetota</taxon>
        <taxon>Actinomycetes</taxon>
        <taxon>Propionibacteriales</taxon>
        <taxon>Kribbellaceae</taxon>
        <taxon>Kribbella</taxon>
    </lineage>
</organism>
<dbReference type="RefSeq" id="WP_167205280.1">
    <property type="nucleotide sequence ID" value="NZ_JAASRO010000001.1"/>
</dbReference>
<dbReference type="AlphaFoldDB" id="A0A7X5ZZE7"/>
<name>A0A7X5ZZE7_9ACTN</name>
<evidence type="ECO:0008006" key="3">
    <source>
        <dbReference type="Google" id="ProtNLM"/>
    </source>
</evidence>
<proteinExistence type="predicted"/>
<sequence>MTKAVAPEDWPCVSMAAIVDTDGLDDGQYLEAVRVWIEATSQVLAGDLFGRYAAGDEMVTANTYVDWGGGADIDHAPFSPARVAQVLDQCADRGRPELILLAAEEESDNGFLVPGAPGESFSARLEVKTSAEMPGVVSFSAVATYWSPDERMPVPVQERWLDVCARFCEDLPLTFGSISSGDGVRGVTALDRALGRGESESVRASLSVLRGYSWVTMCPPPIVERLGGVTKLEESKRFWRLRPLASGAVWAQATERLDDYKGAVIEGVFRVFAPVLPAGLVEPIWGDSWPTLVHADASQYRDDGPEGWS</sequence>
<evidence type="ECO:0000313" key="1">
    <source>
        <dbReference type="EMBL" id="NIK56121.1"/>
    </source>
</evidence>
<keyword evidence="2" id="KW-1185">Reference proteome</keyword>
<evidence type="ECO:0000313" key="2">
    <source>
        <dbReference type="Proteomes" id="UP000555407"/>
    </source>
</evidence>
<reference evidence="1 2" key="1">
    <citation type="submission" date="2020-03" db="EMBL/GenBank/DDBJ databases">
        <title>Sequencing the genomes of 1000 actinobacteria strains.</title>
        <authorList>
            <person name="Klenk H.-P."/>
        </authorList>
    </citation>
    <scope>NUCLEOTIDE SEQUENCE [LARGE SCALE GENOMIC DNA]</scope>
    <source>
        <strain evidence="1 2">DSM 45490</strain>
    </source>
</reference>
<protein>
    <recommendedName>
        <fullName evidence="3">DUF3396 domain-containing protein</fullName>
    </recommendedName>
</protein>
<dbReference type="Proteomes" id="UP000555407">
    <property type="component" value="Unassembled WGS sequence"/>
</dbReference>
<dbReference type="EMBL" id="JAASRO010000001">
    <property type="protein sequence ID" value="NIK56121.1"/>
    <property type="molecule type" value="Genomic_DNA"/>
</dbReference>